<protein>
    <submittedName>
        <fullName evidence="2">Uncharacterized protein</fullName>
    </submittedName>
</protein>
<keyword evidence="1" id="KW-0812">Transmembrane</keyword>
<proteinExistence type="predicted"/>
<evidence type="ECO:0000313" key="2">
    <source>
        <dbReference type="EMBL" id="KKN04213.1"/>
    </source>
</evidence>
<gene>
    <name evidence="2" type="ORF">LCGC14_1099700</name>
</gene>
<comment type="caution">
    <text evidence="2">The sequence shown here is derived from an EMBL/GenBank/DDBJ whole genome shotgun (WGS) entry which is preliminary data.</text>
</comment>
<keyword evidence="1" id="KW-0472">Membrane</keyword>
<accession>A0A0F9QFZ7</accession>
<sequence length="67" mass="7675">MKRAESRRRKRGKYKCPGLQFLMEIRVGFILFLRLTLLRFLLHSKYKNVQGSPILGRSNGALLAGIG</sequence>
<dbReference type="AlphaFoldDB" id="A0A0F9QFZ7"/>
<reference evidence="2" key="1">
    <citation type="journal article" date="2015" name="Nature">
        <title>Complex archaea that bridge the gap between prokaryotes and eukaryotes.</title>
        <authorList>
            <person name="Spang A."/>
            <person name="Saw J.H."/>
            <person name="Jorgensen S.L."/>
            <person name="Zaremba-Niedzwiedzka K."/>
            <person name="Martijn J."/>
            <person name="Lind A.E."/>
            <person name="van Eijk R."/>
            <person name="Schleper C."/>
            <person name="Guy L."/>
            <person name="Ettema T.J."/>
        </authorList>
    </citation>
    <scope>NUCLEOTIDE SEQUENCE</scope>
</reference>
<dbReference type="EMBL" id="LAZR01004944">
    <property type="protein sequence ID" value="KKN04213.1"/>
    <property type="molecule type" value="Genomic_DNA"/>
</dbReference>
<evidence type="ECO:0000256" key="1">
    <source>
        <dbReference type="SAM" id="Phobius"/>
    </source>
</evidence>
<keyword evidence="1" id="KW-1133">Transmembrane helix</keyword>
<name>A0A0F9QFZ7_9ZZZZ</name>
<feature type="transmembrane region" description="Helical" evidence="1">
    <location>
        <begin position="21"/>
        <end position="42"/>
    </location>
</feature>
<organism evidence="2">
    <name type="scientific">marine sediment metagenome</name>
    <dbReference type="NCBI Taxonomy" id="412755"/>
    <lineage>
        <taxon>unclassified sequences</taxon>
        <taxon>metagenomes</taxon>
        <taxon>ecological metagenomes</taxon>
    </lineage>
</organism>